<evidence type="ECO:0000256" key="1">
    <source>
        <dbReference type="SAM" id="MobiDB-lite"/>
    </source>
</evidence>
<feature type="compositionally biased region" description="Polar residues" evidence="1">
    <location>
        <begin position="117"/>
        <end position="127"/>
    </location>
</feature>
<sequence length="127" mass="13081">MATKTCFQPPCGHSATNPNSASASGARHEIALAALGTTRHSPDPVSPFRGFSARTSNTPTPHCSTAPIPEGDPSDDGPGDDDDNHPEDDDPGNDPNDNGPSDDDLEDDPDVKGGSGSKSDTQEQNSN</sequence>
<dbReference type="HOGENOM" id="CLU_1971419_0_0_1"/>
<feature type="compositionally biased region" description="Polar residues" evidence="1">
    <location>
        <begin position="14"/>
        <end position="23"/>
    </location>
</feature>
<gene>
    <name evidence="2" type="ORF">M404DRAFT_26789</name>
</gene>
<dbReference type="Proteomes" id="UP000054217">
    <property type="component" value="Unassembled WGS sequence"/>
</dbReference>
<accession>A0A0C3NSK8</accession>
<protein>
    <submittedName>
        <fullName evidence="2">Uncharacterized protein</fullName>
    </submittedName>
</protein>
<evidence type="ECO:0000313" key="2">
    <source>
        <dbReference type="EMBL" id="KIO03820.1"/>
    </source>
</evidence>
<name>A0A0C3NSK8_PISTI</name>
<organism evidence="2 3">
    <name type="scientific">Pisolithus tinctorius Marx 270</name>
    <dbReference type="NCBI Taxonomy" id="870435"/>
    <lineage>
        <taxon>Eukaryota</taxon>
        <taxon>Fungi</taxon>
        <taxon>Dikarya</taxon>
        <taxon>Basidiomycota</taxon>
        <taxon>Agaricomycotina</taxon>
        <taxon>Agaricomycetes</taxon>
        <taxon>Agaricomycetidae</taxon>
        <taxon>Boletales</taxon>
        <taxon>Sclerodermatineae</taxon>
        <taxon>Pisolithaceae</taxon>
        <taxon>Pisolithus</taxon>
    </lineage>
</organism>
<evidence type="ECO:0000313" key="3">
    <source>
        <dbReference type="Proteomes" id="UP000054217"/>
    </source>
</evidence>
<feature type="region of interest" description="Disordered" evidence="1">
    <location>
        <begin position="1"/>
        <end position="127"/>
    </location>
</feature>
<dbReference type="AlphaFoldDB" id="A0A0C3NSK8"/>
<dbReference type="EMBL" id="KN831974">
    <property type="protein sequence ID" value="KIO03820.1"/>
    <property type="molecule type" value="Genomic_DNA"/>
</dbReference>
<feature type="compositionally biased region" description="Acidic residues" evidence="1">
    <location>
        <begin position="72"/>
        <end position="92"/>
    </location>
</feature>
<feature type="compositionally biased region" description="Polar residues" evidence="1">
    <location>
        <begin position="53"/>
        <end position="63"/>
    </location>
</feature>
<proteinExistence type="predicted"/>
<dbReference type="InParanoid" id="A0A0C3NSK8"/>
<keyword evidence="3" id="KW-1185">Reference proteome</keyword>
<reference evidence="2 3" key="1">
    <citation type="submission" date="2014-04" db="EMBL/GenBank/DDBJ databases">
        <authorList>
            <consortium name="DOE Joint Genome Institute"/>
            <person name="Kuo A."/>
            <person name="Kohler A."/>
            <person name="Costa M.D."/>
            <person name="Nagy L.G."/>
            <person name="Floudas D."/>
            <person name="Copeland A."/>
            <person name="Barry K.W."/>
            <person name="Cichocki N."/>
            <person name="Veneault-Fourrey C."/>
            <person name="LaButti K."/>
            <person name="Lindquist E.A."/>
            <person name="Lipzen A."/>
            <person name="Lundell T."/>
            <person name="Morin E."/>
            <person name="Murat C."/>
            <person name="Sun H."/>
            <person name="Tunlid A."/>
            <person name="Henrissat B."/>
            <person name="Grigoriev I.V."/>
            <person name="Hibbett D.S."/>
            <person name="Martin F."/>
            <person name="Nordberg H.P."/>
            <person name="Cantor M.N."/>
            <person name="Hua S.X."/>
        </authorList>
    </citation>
    <scope>NUCLEOTIDE SEQUENCE [LARGE SCALE GENOMIC DNA]</scope>
    <source>
        <strain evidence="2 3">Marx 270</strain>
    </source>
</reference>
<reference evidence="3" key="2">
    <citation type="submission" date="2015-01" db="EMBL/GenBank/DDBJ databases">
        <title>Evolutionary Origins and Diversification of the Mycorrhizal Mutualists.</title>
        <authorList>
            <consortium name="DOE Joint Genome Institute"/>
            <consortium name="Mycorrhizal Genomics Consortium"/>
            <person name="Kohler A."/>
            <person name="Kuo A."/>
            <person name="Nagy L.G."/>
            <person name="Floudas D."/>
            <person name="Copeland A."/>
            <person name="Barry K.W."/>
            <person name="Cichocki N."/>
            <person name="Veneault-Fourrey C."/>
            <person name="LaButti K."/>
            <person name="Lindquist E.A."/>
            <person name="Lipzen A."/>
            <person name="Lundell T."/>
            <person name="Morin E."/>
            <person name="Murat C."/>
            <person name="Riley R."/>
            <person name="Ohm R."/>
            <person name="Sun H."/>
            <person name="Tunlid A."/>
            <person name="Henrissat B."/>
            <person name="Grigoriev I.V."/>
            <person name="Hibbett D.S."/>
            <person name="Martin F."/>
        </authorList>
    </citation>
    <scope>NUCLEOTIDE SEQUENCE [LARGE SCALE GENOMIC DNA]</scope>
    <source>
        <strain evidence="3">Marx 270</strain>
    </source>
</reference>
<feature type="compositionally biased region" description="Acidic residues" evidence="1">
    <location>
        <begin position="100"/>
        <end position="109"/>
    </location>
</feature>